<dbReference type="PIRSF" id="PIRSF029172">
    <property type="entry name" value="UCP029172_ABC_sbc_YnjB"/>
    <property type="match status" value="1"/>
</dbReference>
<proteinExistence type="predicted"/>
<dbReference type="Gene3D" id="3.40.190.10">
    <property type="entry name" value="Periplasmic binding protein-like II"/>
    <property type="match status" value="2"/>
</dbReference>
<name>A0A6J4PHJ0_9ACTN</name>
<reference evidence="2" key="1">
    <citation type="submission" date="2020-02" db="EMBL/GenBank/DDBJ databases">
        <authorList>
            <person name="Meier V. D."/>
        </authorList>
    </citation>
    <scope>NUCLEOTIDE SEQUENCE</scope>
    <source>
        <strain evidence="2">AVDCRST_MAG78</strain>
    </source>
</reference>
<dbReference type="InterPro" id="IPR006059">
    <property type="entry name" value="SBP"/>
</dbReference>
<dbReference type="PANTHER" id="PTHR42779">
    <property type="entry name" value="PROTEIN YNJB"/>
    <property type="match status" value="1"/>
</dbReference>
<dbReference type="PROSITE" id="PS51257">
    <property type="entry name" value="PROKAR_LIPOPROTEIN"/>
    <property type="match status" value="1"/>
</dbReference>
<feature type="signal peptide" evidence="1">
    <location>
        <begin position="1"/>
        <end position="22"/>
    </location>
</feature>
<gene>
    <name evidence="2" type="ORF">AVDCRST_MAG78-667</name>
</gene>
<dbReference type="SUPFAM" id="SSF53850">
    <property type="entry name" value="Periplasmic binding protein-like II"/>
    <property type="match status" value="1"/>
</dbReference>
<sequence>MKLGIPLSFALVAMLATLLAGCGSGSGGDLNPAGEERAFSELEELARGTTVNFFMYGGDDATNEYVDGYVAPRLEEEYGITLERAPVEDIAEGVNKLLNERQAGEDEGTVDLIWINGENFATGADAGLWFGPWAEGLPNAEYVDWESPEIARDFGYPVEGREAPWGKAQFVMIHDSEKVPDPPKNPEELRAWTEANPGKFTYPAPPDFTANAFVEQMFYGFVNDPQYYEQSDFDQAVFDEESQRLYDFLNEIEPNLWRNGETYPESSTRLDELFANGEVLLTMSYIPQSAQRQVNKGIFPESTRSYLLDYGTLANTHYVAIPFNATNKEGAQVVANLLQDPDAQIEKQKPSGWGDLTALDLDQVPEDLREQFAEPSGPATLPLDSLKENRLPEARSEWLLALEEGWQEEVSQR</sequence>
<protein>
    <submittedName>
        <fullName evidence="2">ABC transporter, substrate-binding protein YnjB</fullName>
    </submittedName>
</protein>
<feature type="chain" id="PRO_5039643992" evidence="1">
    <location>
        <begin position="23"/>
        <end position="413"/>
    </location>
</feature>
<evidence type="ECO:0000313" key="2">
    <source>
        <dbReference type="EMBL" id="CAA9415660.1"/>
    </source>
</evidence>
<organism evidence="2">
    <name type="scientific">uncultured Rubrobacteraceae bacterium</name>
    <dbReference type="NCBI Taxonomy" id="349277"/>
    <lineage>
        <taxon>Bacteria</taxon>
        <taxon>Bacillati</taxon>
        <taxon>Actinomycetota</taxon>
        <taxon>Rubrobacteria</taxon>
        <taxon>Rubrobacterales</taxon>
        <taxon>Rubrobacteraceae</taxon>
        <taxon>environmental samples</taxon>
    </lineage>
</organism>
<evidence type="ECO:0000256" key="1">
    <source>
        <dbReference type="SAM" id="SignalP"/>
    </source>
</evidence>
<dbReference type="PANTHER" id="PTHR42779:SF1">
    <property type="entry name" value="PROTEIN YNJB"/>
    <property type="match status" value="1"/>
</dbReference>
<dbReference type="EMBL" id="CADCVB010000053">
    <property type="protein sequence ID" value="CAA9415660.1"/>
    <property type="molecule type" value="Genomic_DNA"/>
</dbReference>
<accession>A0A6J4PHJ0</accession>
<keyword evidence="1" id="KW-0732">Signal</keyword>
<dbReference type="InterPro" id="IPR027020">
    <property type="entry name" value="YnjB"/>
</dbReference>
<dbReference type="Pfam" id="PF13416">
    <property type="entry name" value="SBP_bac_8"/>
    <property type="match status" value="1"/>
</dbReference>
<dbReference type="NCBIfam" id="NF008633">
    <property type="entry name" value="PRK11622.1"/>
    <property type="match status" value="1"/>
</dbReference>
<dbReference type="AlphaFoldDB" id="A0A6J4PHJ0"/>